<accession>Q01UQ2</accession>
<proteinExistence type="predicted"/>
<dbReference type="InterPro" id="IPR023401">
    <property type="entry name" value="ODC_N"/>
</dbReference>
<dbReference type="EMBL" id="CP000473">
    <property type="protein sequence ID" value="ABJ86618.1"/>
    <property type="molecule type" value="Genomic_DNA"/>
</dbReference>
<dbReference type="SUPFAM" id="SSF51735">
    <property type="entry name" value="NAD(P)-binding Rossmann-fold domains"/>
    <property type="match status" value="1"/>
</dbReference>
<dbReference type="HOGENOM" id="CLU_042088_2_0_0"/>
<sequence>MLVLTRSQIAGLLKFDEYVTVVGAAFRAHAEGCSIPPALMHVSAPDGEFHIKAGGLLTPEPYFALKSNGGFFLNRERYGMPNIQGMVILASASDGLPLAVMDSMEITIQRTGAATAIAARYLARRDSSVVTICGCGNQGRIQLRAICHSLPIRKAFAFGLTLEGSRAFATAMSAELKIIVEATEDLPAALRQSDVCVTCTPARKALIFAADVPRGMFLSAVGADSPDKQELDQHLLPLAGVYGDLLEQCAQVGEFHHGIEHGLVTREDFRGELGALIAGTARGRTSADEITIYDSTGTAIQDVAAAVAVYRKAKAAGIGTELDLAT</sequence>
<protein>
    <submittedName>
        <fullName evidence="1">Ornithine cyclodeaminase</fullName>
        <ecNumber evidence="1">4.3.1.12</ecNumber>
    </submittedName>
</protein>
<dbReference type="STRING" id="234267.Acid_5671"/>
<dbReference type="EC" id="4.3.1.12" evidence="1"/>
<dbReference type="InterPro" id="IPR036291">
    <property type="entry name" value="NAD(P)-bd_dom_sf"/>
</dbReference>
<dbReference type="PANTHER" id="PTHR13812">
    <property type="entry name" value="KETIMINE REDUCTASE MU-CRYSTALLIN"/>
    <property type="match status" value="1"/>
</dbReference>
<name>Q01UQ2_SOLUE</name>
<evidence type="ECO:0000313" key="1">
    <source>
        <dbReference type="EMBL" id="ABJ86618.1"/>
    </source>
</evidence>
<dbReference type="InParanoid" id="Q01UQ2"/>
<dbReference type="OrthoDB" id="9792005at2"/>
<organism evidence="1">
    <name type="scientific">Solibacter usitatus (strain Ellin6076)</name>
    <dbReference type="NCBI Taxonomy" id="234267"/>
    <lineage>
        <taxon>Bacteria</taxon>
        <taxon>Pseudomonadati</taxon>
        <taxon>Acidobacteriota</taxon>
        <taxon>Terriglobia</taxon>
        <taxon>Bryobacterales</taxon>
        <taxon>Solibacteraceae</taxon>
        <taxon>Candidatus Solibacter</taxon>
    </lineage>
</organism>
<dbReference type="KEGG" id="sus:Acid_5671"/>
<dbReference type="Gene3D" id="3.40.50.720">
    <property type="entry name" value="NAD(P)-binding Rossmann-like Domain"/>
    <property type="match status" value="1"/>
</dbReference>
<gene>
    <name evidence="1" type="ordered locus">Acid_5671</name>
</gene>
<reference evidence="1" key="1">
    <citation type="submission" date="2006-10" db="EMBL/GenBank/DDBJ databases">
        <title>Complete sequence of Solibacter usitatus Ellin6076.</title>
        <authorList>
            <consortium name="US DOE Joint Genome Institute"/>
            <person name="Copeland A."/>
            <person name="Lucas S."/>
            <person name="Lapidus A."/>
            <person name="Barry K."/>
            <person name="Detter J.C."/>
            <person name="Glavina del Rio T."/>
            <person name="Hammon N."/>
            <person name="Israni S."/>
            <person name="Dalin E."/>
            <person name="Tice H."/>
            <person name="Pitluck S."/>
            <person name="Thompson L.S."/>
            <person name="Brettin T."/>
            <person name="Bruce D."/>
            <person name="Han C."/>
            <person name="Tapia R."/>
            <person name="Gilna P."/>
            <person name="Schmutz J."/>
            <person name="Larimer F."/>
            <person name="Land M."/>
            <person name="Hauser L."/>
            <person name="Kyrpides N."/>
            <person name="Mikhailova N."/>
            <person name="Janssen P.H."/>
            <person name="Kuske C.R."/>
            <person name="Richardson P."/>
        </authorList>
    </citation>
    <scope>NUCLEOTIDE SEQUENCE</scope>
    <source>
        <strain evidence="1">Ellin6076</strain>
    </source>
</reference>
<dbReference type="Gene3D" id="3.30.1780.10">
    <property type="entry name" value="ornithine cyclodeaminase, domain 1"/>
    <property type="match status" value="1"/>
</dbReference>
<keyword evidence="1" id="KW-0456">Lyase</keyword>
<dbReference type="InterPro" id="IPR003462">
    <property type="entry name" value="ODC_Mu_crystall"/>
</dbReference>
<dbReference type="Pfam" id="PF02423">
    <property type="entry name" value="OCD_Mu_crystall"/>
    <property type="match status" value="1"/>
</dbReference>
<dbReference type="GO" id="GO:0008473">
    <property type="term" value="F:ornithine cyclodeaminase activity"/>
    <property type="evidence" value="ECO:0007669"/>
    <property type="project" value="UniProtKB-EC"/>
</dbReference>
<dbReference type="PANTHER" id="PTHR13812:SF19">
    <property type="entry name" value="KETIMINE REDUCTASE MU-CRYSTALLIN"/>
    <property type="match status" value="1"/>
</dbReference>
<dbReference type="GO" id="GO:0005737">
    <property type="term" value="C:cytoplasm"/>
    <property type="evidence" value="ECO:0007669"/>
    <property type="project" value="TreeGrafter"/>
</dbReference>
<dbReference type="AlphaFoldDB" id="Q01UQ2"/>
<dbReference type="PIRSF" id="PIRSF001439">
    <property type="entry name" value="CryM"/>
    <property type="match status" value="1"/>
</dbReference>
<dbReference type="eggNOG" id="COG2423">
    <property type="taxonomic scope" value="Bacteria"/>
</dbReference>